<accession>A0A934WX09</accession>
<gene>
    <name evidence="1" type="ORF">JKA74_05180</name>
</gene>
<dbReference type="Proteomes" id="UP000611723">
    <property type="component" value="Unassembled WGS sequence"/>
</dbReference>
<proteinExistence type="predicted"/>
<dbReference type="RefSeq" id="WP_201430083.1">
    <property type="nucleotide sequence ID" value="NZ_JAEQBW010000001.1"/>
</dbReference>
<dbReference type="AlphaFoldDB" id="A0A934WX09"/>
<evidence type="ECO:0000313" key="1">
    <source>
        <dbReference type="EMBL" id="MBK6264421.1"/>
    </source>
</evidence>
<reference evidence="1" key="1">
    <citation type="submission" date="2021-01" db="EMBL/GenBank/DDBJ databases">
        <title>Marivirga aurantiaca sp. nov., isolated from intertidal surface sediments.</title>
        <authorList>
            <person name="Zhang M."/>
        </authorList>
    </citation>
    <scope>NUCLEOTIDE SEQUENCE</scope>
    <source>
        <strain evidence="1">S37H4</strain>
    </source>
</reference>
<keyword evidence="2" id="KW-1185">Reference proteome</keyword>
<evidence type="ECO:0000313" key="2">
    <source>
        <dbReference type="Proteomes" id="UP000611723"/>
    </source>
</evidence>
<dbReference type="EMBL" id="JAEQBW010000001">
    <property type="protein sequence ID" value="MBK6264421.1"/>
    <property type="molecule type" value="Genomic_DNA"/>
</dbReference>
<organism evidence="1 2">
    <name type="scientific">Marivirga aurantiaca</name>
    <dbReference type="NCBI Taxonomy" id="2802615"/>
    <lineage>
        <taxon>Bacteria</taxon>
        <taxon>Pseudomonadati</taxon>
        <taxon>Bacteroidota</taxon>
        <taxon>Cytophagia</taxon>
        <taxon>Cytophagales</taxon>
        <taxon>Marivirgaceae</taxon>
        <taxon>Marivirga</taxon>
    </lineage>
</organism>
<dbReference type="PROSITE" id="PS51257">
    <property type="entry name" value="PROKAR_LIPOPROTEIN"/>
    <property type="match status" value="1"/>
</dbReference>
<comment type="caution">
    <text evidence="1">The sequence shown here is derived from an EMBL/GenBank/DDBJ whole genome shotgun (WGS) entry which is preliminary data.</text>
</comment>
<dbReference type="Pfam" id="PF09601">
    <property type="entry name" value="DUF2459"/>
    <property type="match status" value="1"/>
</dbReference>
<dbReference type="InterPro" id="IPR011727">
    <property type="entry name" value="CHP02117"/>
</dbReference>
<name>A0A934WX09_9BACT</name>
<protein>
    <submittedName>
        <fullName evidence="1">DUF2459 domain-containing protein</fullName>
    </submittedName>
</protein>
<sequence length="212" mass="24231">MKLNTFSLLLLSMLACSHQETELTEEGKVIYVVSQGWHTGLIVSSTCLEGISWPDEYDFSKFNFLLVGWGDKDYYQHSDFNLWYGIKAALWPTASVLQVAGINDIQGAERITDEIIPISISNEGYENLCLFLYENFELENDTLAIPGEKGFSLNSRFFMGNQKYYLTKNSNVWTAIALKEAGLDINPYSYQTKEMVLKMAKKKSNVRKKEEK</sequence>